<accession>A0A0B7HEE3</accession>
<gene>
    <name evidence="1" type="ORF">CCAN12_650036</name>
</gene>
<proteinExistence type="predicted"/>
<reference evidence="1 2" key="1">
    <citation type="submission" date="2015-01" db="EMBL/GenBank/DDBJ databases">
        <authorList>
            <person name="Xiang T."/>
            <person name="Song Y."/>
            <person name="Huang L."/>
            <person name="Wang B."/>
            <person name="Wu P."/>
        </authorList>
    </citation>
    <scope>NUCLEOTIDE SEQUENCE [LARGE SCALE GENOMIC DNA]</scope>
    <source>
        <strain evidence="1 2">Cc12</strain>
    </source>
</reference>
<dbReference type="RefSeq" id="WP_042000140.1">
    <property type="nucleotide sequence ID" value="NZ_CP022382.1"/>
</dbReference>
<dbReference type="EMBL" id="CDOE01000062">
    <property type="protein sequence ID" value="CEN36242.1"/>
    <property type="molecule type" value="Genomic_DNA"/>
</dbReference>
<evidence type="ECO:0000313" key="2">
    <source>
        <dbReference type="Proteomes" id="UP000044026"/>
    </source>
</evidence>
<organism evidence="1 2">
    <name type="scientific">Capnocytophaga canimorsus</name>
    <dbReference type="NCBI Taxonomy" id="28188"/>
    <lineage>
        <taxon>Bacteria</taxon>
        <taxon>Pseudomonadati</taxon>
        <taxon>Bacteroidota</taxon>
        <taxon>Flavobacteriia</taxon>
        <taxon>Flavobacteriales</taxon>
        <taxon>Flavobacteriaceae</taxon>
        <taxon>Capnocytophaga</taxon>
    </lineage>
</organism>
<name>A0A0B7HEE3_9FLAO</name>
<sequence length="184" mass="21923">MVKEGNLHNPLNFFISITKEGVFKNLLLETLEYNRIPYSFVNSTTLRITYEEDGIWEEEDVHISFFVENKLNNELTKSRDFIQTYTLENSTEKAIKYLKIQFSFIQLIINNRAPFLVEYPYIFNFFKKLAGYIVFLLKSLDVTDIQLDYRELKKLYEQNNRATTTQKKDKDLIMSVSTSRYFKS</sequence>
<protein>
    <submittedName>
        <fullName evidence="1">Uncharacterized protein</fullName>
    </submittedName>
</protein>
<dbReference type="GeneID" id="69580820"/>
<dbReference type="Proteomes" id="UP000044026">
    <property type="component" value="Unassembled WGS sequence"/>
</dbReference>
<evidence type="ECO:0000313" key="1">
    <source>
        <dbReference type="EMBL" id="CEN36242.1"/>
    </source>
</evidence>
<dbReference type="AlphaFoldDB" id="A0A0B7HEE3"/>